<proteinExistence type="predicted"/>
<evidence type="ECO:0000313" key="2">
    <source>
        <dbReference type="Proteomes" id="UP000606600"/>
    </source>
</evidence>
<sequence length="279" mass="31576">MSRGVKVAIGLLGVLLVAYGAQLLSYKDSKGSPDKRLSQNGAVLPILNENGPLLITTAADAILLKTYQMEILRSNLSDDGDTASTLTDVDVEKQAEEINMDVRKGKVCYAPGNNFKLFNFELENCGGTCFSSWITFVHFKWHNKEFVKSLETMSVDTIYQLPDGKFLLLESGFEHPIQAYYAVRRAAKVISFLKDSILVHPISYHGTNGFTFRHDDDNQPRINTYIKYSPQEQTLTYQYISNNSYFGNAKNIDSLRRGTFSYQNGHFEFQSEKISVREF</sequence>
<evidence type="ECO:0000313" key="1">
    <source>
        <dbReference type="EMBL" id="MBD1363343.1"/>
    </source>
</evidence>
<dbReference type="EMBL" id="JACWMY010000003">
    <property type="protein sequence ID" value="MBD1363343.1"/>
    <property type="molecule type" value="Genomic_DNA"/>
</dbReference>
<keyword evidence="2" id="KW-1185">Reference proteome</keyword>
<dbReference type="RefSeq" id="WP_191188023.1">
    <property type="nucleotide sequence ID" value="NZ_JACWMY010000003.1"/>
</dbReference>
<accession>A0ABR7WLZ2</accession>
<gene>
    <name evidence="1" type="ORF">IDJ77_05915</name>
</gene>
<protein>
    <submittedName>
        <fullName evidence="1">Uncharacterized protein</fullName>
    </submittedName>
</protein>
<dbReference type="Proteomes" id="UP000606600">
    <property type="component" value="Unassembled WGS sequence"/>
</dbReference>
<organism evidence="1 2">
    <name type="scientific">Mucilaginibacter pankratovii</name>
    <dbReference type="NCBI Taxonomy" id="2772110"/>
    <lineage>
        <taxon>Bacteria</taxon>
        <taxon>Pseudomonadati</taxon>
        <taxon>Bacteroidota</taxon>
        <taxon>Sphingobacteriia</taxon>
        <taxon>Sphingobacteriales</taxon>
        <taxon>Sphingobacteriaceae</taxon>
        <taxon>Mucilaginibacter</taxon>
    </lineage>
</organism>
<name>A0ABR7WLZ2_9SPHI</name>
<comment type="caution">
    <text evidence="1">The sequence shown here is derived from an EMBL/GenBank/DDBJ whole genome shotgun (WGS) entry which is preliminary data.</text>
</comment>
<reference evidence="1 2" key="1">
    <citation type="submission" date="2020-09" db="EMBL/GenBank/DDBJ databases">
        <title>Novel species of Mucilaginibacter isolated from a glacier on the Tibetan Plateau.</title>
        <authorList>
            <person name="Liu Q."/>
            <person name="Xin Y.-H."/>
        </authorList>
    </citation>
    <scope>NUCLEOTIDE SEQUENCE [LARGE SCALE GENOMIC DNA]</scope>
    <source>
        <strain evidence="1 2">ZT4R22</strain>
    </source>
</reference>